<reference evidence="2 3" key="1">
    <citation type="journal article" date="2019" name="Sci. Rep.">
        <title>Orb-weaving spider Araneus ventricosus genome elucidates the spidroin gene catalogue.</title>
        <authorList>
            <person name="Kono N."/>
            <person name="Nakamura H."/>
            <person name="Ohtoshi R."/>
            <person name="Moran D.A.P."/>
            <person name="Shinohara A."/>
            <person name="Yoshida Y."/>
            <person name="Fujiwara M."/>
            <person name="Mori M."/>
            <person name="Tomita M."/>
            <person name="Arakawa K."/>
        </authorList>
    </citation>
    <scope>NUCLEOTIDE SEQUENCE [LARGE SCALE GENOMIC DNA]</scope>
</reference>
<dbReference type="Proteomes" id="UP000499080">
    <property type="component" value="Unassembled WGS sequence"/>
</dbReference>
<protein>
    <submittedName>
        <fullName evidence="2">Uncharacterized protein</fullName>
    </submittedName>
</protein>
<keyword evidence="3" id="KW-1185">Reference proteome</keyword>
<accession>A0A4Y2CT13</accession>
<feature type="region of interest" description="Disordered" evidence="1">
    <location>
        <begin position="1"/>
        <end position="31"/>
    </location>
</feature>
<gene>
    <name evidence="2" type="ORF">AVEN_100701_1</name>
</gene>
<comment type="caution">
    <text evidence="2">The sequence shown here is derived from an EMBL/GenBank/DDBJ whole genome shotgun (WGS) entry which is preliminary data.</text>
</comment>
<proteinExistence type="predicted"/>
<evidence type="ECO:0000313" key="3">
    <source>
        <dbReference type="Proteomes" id="UP000499080"/>
    </source>
</evidence>
<name>A0A4Y2CT13_ARAVE</name>
<dbReference type="EMBL" id="BGPR01000243">
    <property type="protein sequence ID" value="GBM07493.1"/>
    <property type="molecule type" value="Genomic_DNA"/>
</dbReference>
<evidence type="ECO:0000313" key="2">
    <source>
        <dbReference type="EMBL" id="GBM07493.1"/>
    </source>
</evidence>
<organism evidence="2 3">
    <name type="scientific">Araneus ventricosus</name>
    <name type="common">Orbweaver spider</name>
    <name type="synonym">Epeira ventricosa</name>
    <dbReference type="NCBI Taxonomy" id="182803"/>
    <lineage>
        <taxon>Eukaryota</taxon>
        <taxon>Metazoa</taxon>
        <taxon>Ecdysozoa</taxon>
        <taxon>Arthropoda</taxon>
        <taxon>Chelicerata</taxon>
        <taxon>Arachnida</taxon>
        <taxon>Araneae</taxon>
        <taxon>Araneomorphae</taxon>
        <taxon>Entelegynae</taxon>
        <taxon>Araneoidea</taxon>
        <taxon>Araneidae</taxon>
        <taxon>Araneus</taxon>
    </lineage>
</organism>
<sequence length="97" mass="11227">MKFGQFPEPRWPGGKMSASGPEGTKFENRFDPRPTVSIGLVHVKSDVEGTITSRWCGVEFWRKESHLRCYPGHPTMIQNYEIRLEKTRELLQTATFK</sequence>
<dbReference type="AlphaFoldDB" id="A0A4Y2CT13"/>
<evidence type="ECO:0000256" key="1">
    <source>
        <dbReference type="SAM" id="MobiDB-lite"/>
    </source>
</evidence>